<feature type="compositionally biased region" description="Basic and acidic residues" evidence="4">
    <location>
        <begin position="1068"/>
        <end position="1100"/>
    </location>
</feature>
<proteinExistence type="predicted"/>
<feature type="compositionally biased region" description="Basic and acidic residues" evidence="4">
    <location>
        <begin position="192"/>
        <end position="223"/>
    </location>
</feature>
<feature type="region of interest" description="Disordered" evidence="4">
    <location>
        <begin position="1544"/>
        <end position="1570"/>
    </location>
</feature>
<gene>
    <name evidence="6" type="ORF">L3Y34_007271</name>
</gene>
<feature type="region of interest" description="Disordered" evidence="4">
    <location>
        <begin position="665"/>
        <end position="822"/>
    </location>
</feature>
<organism evidence="6 7">
    <name type="scientific">Caenorhabditis briggsae</name>
    <dbReference type="NCBI Taxonomy" id="6238"/>
    <lineage>
        <taxon>Eukaryota</taxon>
        <taxon>Metazoa</taxon>
        <taxon>Ecdysozoa</taxon>
        <taxon>Nematoda</taxon>
        <taxon>Chromadorea</taxon>
        <taxon>Rhabditida</taxon>
        <taxon>Rhabditina</taxon>
        <taxon>Rhabditomorpha</taxon>
        <taxon>Rhabditoidea</taxon>
        <taxon>Rhabditidae</taxon>
        <taxon>Peloderinae</taxon>
        <taxon>Caenorhabditis</taxon>
    </lineage>
</organism>
<feature type="compositionally biased region" description="Low complexity" evidence="4">
    <location>
        <begin position="1557"/>
        <end position="1570"/>
    </location>
</feature>
<dbReference type="Gene3D" id="2.30.30.140">
    <property type="match status" value="1"/>
</dbReference>
<keyword evidence="1" id="KW-0805">Transcription regulation</keyword>
<dbReference type="Gene3D" id="1.10.150.60">
    <property type="entry name" value="ARID DNA-binding domain"/>
    <property type="match status" value="1"/>
</dbReference>
<feature type="compositionally biased region" description="Polar residues" evidence="4">
    <location>
        <begin position="1248"/>
        <end position="1258"/>
    </location>
</feature>
<feature type="region of interest" description="Disordered" evidence="4">
    <location>
        <begin position="977"/>
        <end position="1466"/>
    </location>
</feature>
<feature type="compositionally biased region" description="Basic and acidic residues" evidence="4">
    <location>
        <begin position="714"/>
        <end position="727"/>
    </location>
</feature>
<reference evidence="6 7" key="1">
    <citation type="submission" date="2022-02" db="EMBL/GenBank/DDBJ databases">
        <title>Chromosome-level reference genomes for two strains of Caenorhabditis briggsae: an improved platform for comparative genomics.</title>
        <authorList>
            <person name="Stevens L."/>
            <person name="Andersen E.C."/>
        </authorList>
    </citation>
    <scope>NUCLEOTIDE SEQUENCE [LARGE SCALE GENOMIC DNA]</scope>
    <source>
        <strain evidence="6">QX1410_ONT</strain>
        <tissue evidence="6">Whole-organism</tissue>
    </source>
</reference>
<evidence type="ECO:0000256" key="2">
    <source>
        <dbReference type="ARBA" id="ARBA00023163"/>
    </source>
</evidence>
<evidence type="ECO:0000256" key="3">
    <source>
        <dbReference type="ARBA" id="ARBA00023242"/>
    </source>
</evidence>
<dbReference type="SUPFAM" id="SSF46774">
    <property type="entry name" value="ARID-like"/>
    <property type="match status" value="1"/>
</dbReference>
<name>A0AAE8ZZH3_CAEBR</name>
<dbReference type="PROSITE" id="PS51011">
    <property type="entry name" value="ARID"/>
    <property type="match status" value="1"/>
</dbReference>
<sequence length="1570" mass="177317">MSQSDDPPCLEEGMEISGKFNGAFCEAVIRRVDKRIKMKVKLEEEPFGTRFLLDTEIPEDSVIVLGGTIYPMIDDKEVRGTIIHIKDLSQYHVVFNDGDQKKLRRTQVVRQGAKHFAQGHSLDALPLTNPEHFSAPVKAPKRPSGGAQKTPRDPSQPSTSQAAEEESSDDEEMPSTSLEAVRMPSENEEPEEAPKEESKEERKQRRKEERKAKEQREREQRARERMIRKRKLLKKQAIQECKDRRKDSIGKILMRHSRRFTMRTHKKRWRRRYKRLIRLEKWRIRNLRLHALYRDFTKRIGASKSCRFKRQWWKMSPQYRRSCHRAAKMLQDKHRVKEVRFYMKGLEKVKMRLHFVLVHADRNIGRKFLELIHKRNPEVKLQSTLAERRELEFEGMASIMHRHFTNVVWWPAVMFPDPVVDPETGVVKRKLRNIVTGEGYEMEERELVPLEWIPTIMPEDAGGILANVEQDIREKFKKAWRFAKQFTYHELDFSTIRIMLSLQRARHFHPHIPGRYAALNAKLSPLKPDPPQPSTSKQQPPEPEEYESDDAIRNATTEEKDRFLALLMQSHDSNNTILPAEPKIQGYDVDLFYLYMLAAQVGPPKKVYAAKPWEEWSRKLVPRAIDAGDELEALFRECLERFHSVRSKLHLPLLDSLVTNERKTFTPGQYSESRKKRQTALGIPDSSTRGTPSTRGGRGGGRGGRKRRTSLDSISEKKKGKQGEDSSRATTSSPGPSEVSAGPDVMDDQDDSSIATSDDRSFKKKKSQTPKTAVNRRGVGGGDEVVVVKKGRPRKYPLEPPRLPARAGRMPQKQRPADATDPNFCRANILTDFKFGQKLLLSHTMGWFNGSVKVPLPDNSEEVLNHMLTLQSSLNTINEQSVKEAVYRDLHNMFKDLDLQTHYTGWNARHDEKMKLQKIKVLLEDQSMSRKRFWKLPRGSELLPSTMAIVEKRFCMEMDTHEKPNYQRLAMEAYNARDDDVAVEEQDSDDDDEGSRRRRRSSSSSTDSSNGSPPPSNGRRRVELESSEDEEEKPIIEARRRTSSPDENSPEIGEKSTTPSSPESGISDVRKSRSGSEEIGVRSSKTPERPEEEKTEAKKEEEDEDVTSEETETDAEPEAAKPITPDSDYDVPEYPPTPQFADMENNSIPPVLQNHAVSLASSEGSSTHPILSPPHTSSAPMPAFPPADNIEHSGPLTLAEVPQSGPLETDEVRRRSNTNTSIERPTKRQRRASERSGPEDAALAAKRSTFTSQFSSGALTLDMVSQEPSGPIVPMTVSKGAGRRRTASPPITRTGPLTASGPLTLASPTPVLVSNAVTPKQLGRPRKTATPAPPATTSPSKQVVPEDAQRNEPEPDEAEQAGPSTSQEPTSSLPPQEKKIKSPEAQEEEDEEAVSRERREQNASPRGRGGGVKRKRGGRGGFAPGRQAKPTVAKKTSPDDEMDEARSAAATPQTSATPTHHNIRGDGFIAQKNRMAAEMEADGSSHNYHELELDDIEMLLAKSPKDENLILEEKTAELREIFQQVKSDLSQLEKHHKRSIELAKKRAAKEREEAEALSESSSAEAAAEEA</sequence>
<dbReference type="Proteomes" id="UP000827892">
    <property type="component" value="Chromosome V"/>
</dbReference>
<evidence type="ECO:0000256" key="4">
    <source>
        <dbReference type="SAM" id="MobiDB-lite"/>
    </source>
</evidence>
<feature type="region of interest" description="Disordered" evidence="4">
    <location>
        <begin position="120"/>
        <end position="223"/>
    </location>
</feature>
<evidence type="ECO:0000313" key="6">
    <source>
        <dbReference type="EMBL" id="ULT87975.1"/>
    </source>
</evidence>
<feature type="compositionally biased region" description="Polar residues" evidence="4">
    <location>
        <begin position="1155"/>
        <end position="1179"/>
    </location>
</feature>
<dbReference type="InterPro" id="IPR051232">
    <property type="entry name" value="ARID/SWI1_ChromRemod"/>
</dbReference>
<dbReference type="SMART" id="SM01014">
    <property type="entry name" value="ARID"/>
    <property type="match status" value="1"/>
</dbReference>
<accession>A0AAE8ZZH3</accession>
<feature type="compositionally biased region" description="Polar residues" evidence="4">
    <location>
        <begin position="1362"/>
        <end position="1374"/>
    </location>
</feature>
<evidence type="ECO:0000256" key="1">
    <source>
        <dbReference type="ARBA" id="ARBA00023015"/>
    </source>
</evidence>
<feature type="domain" description="ARID" evidence="5">
    <location>
        <begin position="557"/>
        <end position="647"/>
    </location>
</feature>
<feature type="compositionally biased region" description="Acidic residues" evidence="4">
    <location>
        <begin position="981"/>
        <end position="993"/>
    </location>
</feature>
<feature type="compositionally biased region" description="Low complexity" evidence="4">
    <location>
        <begin position="686"/>
        <end position="695"/>
    </location>
</feature>
<feature type="compositionally biased region" description="Acidic residues" evidence="4">
    <location>
        <begin position="163"/>
        <end position="173"/>
    </location>
</feature>
<dbReference type="PANTHER" id="PTHR13964">
    <property type="entry name" value="RBP-RELATED"/>
    <property type="match status" value="1"/>
</dbReference>
<evidence type="ECO:0000313" key="7">
    <source>
        <dbReference type="Proteomes" id="UP000827892"/>
    </source>
</evidence>
<dbReference type="InterPro" id="IPR001606">
    <property type="entry name" value="ARID_dom"/>
</dbReference>
<feature type="compositionally biased region" description="Polar residues" evidence="4">
    <location>
        <begin position="1055"/>
        <end position="1064"/>
    </location>
</feature>
<feature type="compositionally biased region" description="Low complexity" evidence="4">
    <location>
        <begin position="1002"/>
        <end position="1011"/>
    </location>
</feature>
<keyword evidence="3" id="KW-0539">Nucleus</keyword>
<keyword evidence="2" id="KW-0804">Transcription</keyword>
<dbReference type="GO" id="GO:0003677">
    <property type="term" value="F:DNA binding"/>
    <property type="evidence" value="ECO:0007669"/>
    <property type="project" value="InterPro"/>
</dbReference>
<feature type="region of interest" description="Disordered" evidence="4">
    <location>
        <begin position="522"/>
        <end position="549"/>
    </location>
</feature>
<feature type="compositionally biased region" description="Acidic residues" evidence="4">
    <location>
        <begin position="1101"/>
        <end position="1117"/>
    </location>
</feature>
<dbReference type="Pfam" id="PF01388">
    <property type="entry name" value="ARID"/>
    <property type="match status" value="1"/>
</dbReference>
<feature type="compositionally biased region" description="Basic and acidic residues" evidence="4">
    <location>
        <begin position="1544"/>
        <end position="1554"/>
    </location>
</feature>
<dbReference type="InterPro" id="IPR036431">
    <property type="entry name" value="ARID_dom_sf"/>
</dbReference>
<dbReference type="EMBL" id="CP090895">
    <property type="protein sequence ID" value="ULT87975.1"/>
    <property type="molecule type" value="Genomic_DNA"/>
</dbReference>
<protein>
    <recommendedName>
        <fullName evidence="5">ARID domain-containing protein</fullName>
    </recommendedName>
</protein>
<evidence type="ECO:0000259" key="5">
    <source>
        <dbReference type="PROSITE" id="PS51011"/>
    </source>
</evidence>
<feature type="compositionally biased region" description="Basic and acidic residues" evidence="4">
    <location>
        <begin position="1033"/>
        <end position="1044"/>
    </location>
</feature>
<dbReference type="PANTHER" id="PTHR13964:SF27">
    <property type="entry name" value="HAT-TRICK, ISOFORM D"/>
    <property type="match status" value="1"/>
</dbReference>
<feature type="compositionally biased region" description="Low complexity" evidence="4">
    <location>
        <begin position="1447"/>
        <end position="1459"/>
    </location>
</feature>